<dbReference type="InterPro" id="IPR029058">
    <property type="entry name" value="AB_hydrolase_fold"/>
</dbReference>
<accession>A0ABN8PGR5</accession>
<comment type="similarity">
    <text evidence="3">Belongs to the peptidase S9C family.</text>
</comment>
<evidence type="ECO:0000256" key="5">
    <source>
        <dbReference type="ARBA" id="ARBA00012917"/>
    </source>
</evidence>
<evidence type="ECO:0000313" key="10">
    <source>
        <dbReference type="EMBL" id="CAH3142694.1"/>
    </source>
</evidence>
<evidence type="ECO:0000256" key="4">
    <source>
        <dbReference type="ARBA" id="ARBA00011881"/>
    </source>
</evidence>
<proteinExistence type="inferred from homology"/>
<comment type="catalytic activity">
    <reaction evidence="1">
        <text>Cleavage of an N-acetyl or N-formyl amino acid from the N-terminus of a polypeptide.</text>
        <dbReference type="EC" id="3.4.19.1"/>
    </reaction>
</comment>
<gene>
    <name evidence="10" type="ORF">PEVE_00042602</name>
</gene>
<keyword evidence="6" id="KW-0963">Cytoplasm</keyword>
<dbReference type="SUPFAM" id="SSF53474">
    <property type="entry name" value="alpha/beta-Hydrolases"/>
    <property type="match status" value="1"/>
</dbReference>
<dbReference type="Gene3D" id="3.40.50.1820">
    <property type="entry name" value="alpha/beta hydrolase"/>
    <property type="match status" value="1"/>
</dbReference>
<name>A0ABN8PGR5_9CNID</name>
<organism evidence="10 11">
    <name type="scientific">Porites evermanni</name>
    <dbReference type="NCBI Taxonomy" id="104178"/>
    <lineage>
        <taxon>Eukaryota</taxon>
        <taxon>Metazoa</taxon>
        <taxon>Cnidaria</taxon>
        <taxon>Anthozoa</taxon>
        <taxon>Hexacorallia</taxon>
        <taxon>Scleractinia</taxon>
        <taxon>Fungiina</taxon>
        <taxon>Poritidae</taxon>
        <taxon>Porites</taxon>
    </lineage>
</organism>
<evidence type="ECO:0000313" key="11">
    <source>
        <dbReference type="Proteomes" id="UP001159427"/>
    </source>
</evidence>
<dbReference type="SUPFAM" id="SSF82171">
    <property type="entry name" value="DPP6 N-terminal domain-like"/>
    <property type="match status" value="1"/>
</dbReference>
<evidence type="ECO:0000256" key="2">
    <source>
        <dbReference type="ARBA" id="ARBA00004496"/>
    </source>
</evidence>
<evidence type="ECO:0000256" key="7">
    <source>
        <dbReference type="ARBA" id="ARBA00022801"/>
    </source>
</evidence>
<comment type="subunit">
    <text evidence="4">Homotetramer.</text>
</comment>
<evidence type="ECO:0000256" key="6">
    <source>
        <dbReference type="ARBA" id="ARBA00022490"/>
    </source>
</evidence>
<evidence type="ECO:0000256" key="1">
    <source>
        <dbReference type="ARBA" id="ARBA00000721"/>
    </source>
</evidence>
<dbReference type="EMBL" id="CALNXI010000841">
    <property type="protein sequence ID" value="CAH3142694.1"/>
    <property type="molecule type" value="Genomic_DNA"/>
</dbReference>
<protein>
    <recommendedName>
        <fullName evidence="5">acylaminoacyl-peptidase</fullName>
        <ecNumber evidence="5">3.4.19.1</ecNumber>
    </recommendedName>
</protein>
<reference evidence="10 11" key="1">
    <citation type="submission" date="2022-05" db="EMBL/GenBank/DDBJ databases">
        <authorList>
            <consortium name="Genoscope - CEA"/>
            <person name="William W."/>
        </authorList>
    </citation>
    <scope>NUCLEOTIDE SEQUENCE [LARGE SCALE GENOMIC DNA]</scope>
</reference>
<feature type="domain" description="Acylamino-acid-releasing enzyme N-terminal" evidence="9">
    <location>
        <begin position="20"/>
        <end position="464"/>
    </location>
</feature>
<keyword evidence="7" id="KW-0378">Hydrolase</keyword>
<evidence type="ECO:0000259" key="9">
    <source>
        <dbReference type="Pfam" id="PF19283"/>
    </source>
</evidence>
<keyword evidence="11" id="KW-1185">Reference proteome</keyword>
<dbReference type="Pfam" id="PF19283">
    <property type="entry name" value="APEH_N"/>
    <property type="match status" value="1"/>
</dbReference>
<dbReference type="Pfam" id="PF00326">
    <property type="entry name" value="Peptidase_S9"/>
    <property type="match status" value="1"/>
</dbReference>
<feature type="domain" description="Peptidase S9 prolyl oligopeptidase catalytic" evidence="8">
    <location>
        <begin position="525"/>
        <end position="703"/>
    </location>
</feature>
<evidence type="ECO:0000259" key="8">
    <source>
        <dbReference type="Pfam" id="PF00326"/>
    </source>
</evidence>
<evidence type="ECO:0000256" key="3">
    <source>
        <dbReference type="ARBA" id="ARBA00010040"/>
    </source>
</evidence>
<dbReference type="PANTHER" id="PTHR42776:SF4">
    <property type="entry name" value="ACYLAMINO-ACID-RELEASING ENZYME"/>
    <property type="match status" value="1"/>
</dbReference>
<comment type="caution">
    <text evidence="10">The sequence shown here is derived from an EMBL/GenBank/DDBJ whole genome shotgun (WGS) entry which is preliminary data.</text>
</comment>
<dbReference type="EC" id="3.4.19.1" evidence="5"/>
<dbReference type="InterPro" id="IPR001375">
    <property type="entry name" value="Peptidase_S9_cat"/>
</dbReference>
<sequence length="705" mass="77908">MTKKTRSLANHTMAASNELAEDFVERAVKVYREYATVASVTTAKVSLLNRGSRGDVNEFSIVSKWSQRDLERNESRSFLRSHIASYEPTAKSITNIREPSFPAEVQNLQLSSLSPSGKLQAIVRKVPGKSGQEEKQFLEIWSSGNLFKSVDVQAFDKHRKICEGSQFGCLAWSSNEQFLLYVAEKKLPKAVSYFERQKPSAGDSSDNQGQEKGNKFEFKDDWGEQLVSKCSPVLAIFDVTKEEIRVLDGVPDHLSAGQACWGPDDNSVVFVGWFNEPYKLGLIYCPIRKSALFSLSLDKANSLEQLTDVKYAVHSPRFNHAKDKLIYIALDVGGAHCKCGRLMQYDWKSKVTSTIVDVVDVPERGGFPGIYSRGLSERCWTKEGNAVAISTPWRSSQKIILVNCTNKTVTDLTTAPGSWSLLDVNSDIILASHSAPNSPPRLMVATLPDEVPESGLSWIAVAQSSDLNLEKEITWTLMTCKPSEQSDFQEEYEAVLIKPVMKDSKKPALVVFSHGGPHTAYTLDFSLYIACFCKLGFAILSVNYRGSLGFGQSSLHSLPGNVGTQDVQDVQRVAVKVLASGEVDTSNVFVMGGSHGGFLTTHLIGQYPDFYRAAATRNPVVNVAAMASISDIPDWCFFEAGHDFSHDSTPTPQMLTQMLQFSPISHVKKVKTPTLILVGEKDLRVPCSQGKMFYKLLKAQGTETR</sequence>
<comment type="subcellular location">
    <subcellularLocation>
        <location evidence="2">Cytoplasm</location>
    </subcellularLocation>
</comment>
<dbReference type="PANTHER" id="PTHR42776">
    <property type="entry name" value="SERINE PEPTIDASE S9 FAMILY MEMBER"/>
    <property type="match status" value="1"/>
</dbReference>
<dbReference type="Proteomes" id="UP001159427">
    <property type="component" value="Unassembled WGS sequence"/>
</dbReference>
<dbReference type="InterPro" id="IPR045550">
    <property type="entry name" value="AARE_N"/>
</dbReference>